<evidence type="ECO:0000256" key="4">
    <source>
        <dbReference type="PROSITE-ProRule" id="PRU00091"/>
    </source>
</evidence>
<dbReference type="EMBL" id="MUJZ01034248">
    <property type="protein sequence ID" value="OTF77116.1"/>
    <property type="molecule type" value="Genomic_DNA"/>
</dbReference>
<dbReference type="GO" id="GO:0008270">
    <property type="term" value="F:zinc ion binding"/>
    <property type="evidence" value="ECO:0007669"/>
    <property type="project" value="UniProtKB-KW"/>
</dbReference>
<evidence type="ECO:0000256" key="1">
    <source>
        <dbReference type="ARBA" id="ARBA00022723"/>
    </source>
</evidence>
<keyword evidence="2 4" id="KW-0863">Zinc-finger</keyword>
<feature type="compositionally biased region" description="Polar residues" evidence="5">
    <location>
        <begin position="238"/>
        <end position="248"/>
    </location>
</feature>
<dbReference type="PROSITE" id="PS00028">
    <property type="entry name" value="ZINC_FINGER_C2H2_1"/>
    <property type="match status" value="1"/>
</dbReference>
<protein>
    <submittedName>
        <fullName evidence="7">Rabenosyn-5-like protein</fullName>
    </submittedName>
</protein>
<evidence type="ECO:0000256" key="2">
    <source>
        <dbReference type="ARBA" id="ARBA00022771"/>
    </source>
</evidence>
<dbReference type="OrthoDB" id="166134at2759"/>
<dbReference type="InterPro" id="IPR000306">
    <property type="entry name" value="Znf_FYVE"/>
</dbReference>
<feature type="compositionally biased region" description="Low complexity" evidence="5">
    <location>
        <begin position="415"/>
        <end position="435"/>
    </location>
</feature>
<dbReference type="Proteomes" id="UP000194236">
    <property type="component" value="Unassembled WGS sequence"/>
</dbReference>
<keyword evidence="8" id="KW-1185">Reference proteome</keyword>
<feature type="region of interest" description="Disordered" evidence="5">
    <location>
        <begin position="407"/>
        <end position="440"/>
    </location>
</feature>
<evidence type="ECO:0000256" key="5">
    <source>
        <dbReference type="SAM" id="MobiDB-lite"/>
    </source>
</evidence>
<dbReference type="Gene3D" id="3.30.40.10">
    <property type="entry name" value="Zinc/RING finger domain, C3HC4 (zinc finger)"/>
    <property type="match status" value="1"/>
</dbReference>
<evidence type="ECO:0000313" key="7">
    <source>
        <dbReference type="EMBL" id="OTF77116.1"/>
    </source>
</evidence>
<evidence type="ECO:0000259" key="6">
    <source>
        <dbReference type="PROSITE" id="PS50178"/>
    </source>
</evidence>
<dbReference type="InterPro" id="IPR013083">
    <property type="entry name" value="Znf_RING/FYVE/PHD"/>
</dbReference>
<dbReference type="InterPro" id="IPR017455">
    <property type="entry name" value="Znf_FYVE-rel"/>
</dbReference>
<dbReference type="InterPro" id="IPR011011">
    <property type="entry name" value="Znf_FYVE_PHD"/>
</dbReference>
<feature type="compositionally biased region" description="Polar residues" evidence="5">
    <location>
        <begin position="184"/>
        <end position="195"/>
    </location>
</feature>
<feature type="compositionally biased region" description="Polar residues" evidence="5">
    <location>
        <begin position="67"/>
        <end position="79"/>
    </location>
</feature>
<organism evidence="7 8">
    <name type="scientific">Euroglyphus maynei</name>
    <name type="common">Mayne's house dust mite</name>
    <dbReference type="NCBI Taxonomy" id="6958"/>
    <lineage>
        <taxon>Eukaryota</taxon>
        <taxon>Metazoa</taxon>
        <taxon>Ecdysozoa</taxon>
        <taxon>Arthropoda</taxon>
        <taxon>Chelicerata</taxon>
        <taxon>Arachnida</taxon>
        <taxon>Acari</taxon>
        <taxon>Acariformes</taxon>
        <taxon>Sarcoptiformes</taxon>
        <taxon>Astigmata</taxon>
        <taxon>Psoroptidia</taxon>
        <taxon>Analgoidea</taxon>
        <taxon>Pyroglyphidae</taxon>
        <taxon>Pyroglyphinae</taxon>
        <taxon>Euroglyphus</taxon>
    </lineage>
</organism>
<reference evidence="7 8" key="1">
    <citation type="submission" date="2017-03" db="EMBL/GenBank/DDBJ databases">
        <title>Genome Survey of Euroglyphus maynei.</title>
        <authorList>
            <person name="Arlian L.G."/>
            <person name="Morgan M.S."/>
            <person name="Rider S.D."/>
        </authorList>
    </citation>
    <scope>NUCLEOTIDE SEQUENCE [LARGE SCALE GENOMIC DNA]</scope>
    <source>
        <strain evidence="7">Arlian Lab</strain>
        <tissue evidence="7">Whole body</tissue>
    </source>
</reference>
<dbReference type="PROSITE" id="PS50178">
    <property type="entry name" value="ZF_FYVE"/>
    <property type="match status" value="1"/>
</dbReference>
<name>A0A1Y3BC17_EURMA</name>
<dbReference type="SMART" id="SM00064">
    <property type="entry name" value="FYVE"/>
    <property type="match status" value="1"/>
</dbReference>
<dbReference type="Pfam" id="PF01363">
    <property type="entry name" value="FYVE"/>
    <property type="match status" value="1"/>
</dbReference>
<keyword evidence="1" id="KW-0479">Metal-binding</keyword>
<feature type="region of interest" description="Disordered" evidence="5">
    <location>
        <begin position="1"/>
        <end position="79"/>
    </location>
</feature>
<accession>A0A1Y3BC17</accession>
<feature type="region of interest" description="Disordered" evidence="5">
    <location>
        <begin position="238"/>
        <end position="257"/>
    </location>
</feature>
<feature type="region of interest" description="Disordered" evidence="5">
    <location>
        <begin position="176"/>
        <end position="195"/>
    </location>
</feature>
<sequence>MSYSFPKISGNPFGDENVDDEKRPTMSKSEFDDYDPSLDPFADNDDNIKHDGRKSPSISSDLDRNLNDMTNIDGQNNSTPIKSSNLSFVDDDYLSHSSRAMDFDRYSLRSGNDIDSSLTPSRLSLQSNTSNTMIEQQLRQYSLGDGSLQKEGLLCPECMQEYRTITELMDHFDREHNRRDRSNNVRNGSKKISSWSSKNLTPLSKKLFSNDSSLVGDQIKGFLDKFLIPNINNNKLSSAMNSNHSTQDNNENSTMTSTSSIWTQEPENPIHQWKHSMHMAQKRSHYEHFRQIRDSRVERYVFETNKLMIRLDRLLRDYPPLNDWIKRRQHEQSVVDWVDETIVPLCPSCANKFNIITRKRHHCRLCGAVMCTKCSEFISFKFAYELINPVVIDHDLDGNNDPDISFGFSPLPPMQSSTNNNNNNKQRLTKQQQQSNEHESSPFRTLMINIKMDFQHHRPAIVQLYQQLREQIQHIDRLVPVLFRMADSI</sequence>
<evidence type="ECO:0000256" key="3">
    <source>
        <dbReference type="ARBA" id="ARBA00022833"/>
    </source>
</evidence>
<evidence type="ECO:0000313" key="8">
    <source>
        <dbReference type="Proteomes" id="UP000194236"/>
    </source>
</evidence>
<dbReference type="InterPro" id="IPR052727">
    <property type="entry name" value="Rab4/Rab5_effector"/>
</dbReference>
<dbReference type="InterPro" id="IPR013087">
    <property type="entry name" value="Znf_C2H2_type"/>
</dbReference>
<dbReference type="SUPFAM" id="SSF57903">
    <property type="entry name" value="FYVE/PHD zinc finger"/>
    <property type="match status" value="1"/>
</dbReference>
<gene>
    <name evidence="7" type="ORF">BLA29_001753</name>
</gene>
<comment type="caution">
    <text evidence="7">The sequence shown here is derived from an EMBL/GenBank/DDBJ whole genome shotgun (WGS) entry which is preliminary data.</text>
</comment>
<keyword evidence="3" id="KW-0862">Zinc</keyword>
<feature type="non-terminal residue" evidence="7">
    <location>
        <position position="489"/>
    </location>
</feature>
<feature type="domain" description="FYVE-type" evidence="6">
    <location>
        <begin position="340"/>
        <end position="375"/>
    </location>
</feature>
<dbReference type="PANTHER" id="PTHR13510:SF44">
    <property type="entry name" value="RABENOSYN-5"/>
    <property type="match status" value="1"/>
</dbReference>
<proteinExistence type="predicted"/>
<dbReference type="PANTHER" id="PTHR13510">
    <property type="entry name" value="FYVE-FINGER-CONTAINING RAB5 EFFECTOR PROTEIN RABENOSYN-5-RELATED"/>
    <property type="match status" value="1"/>
</dbReference>
<dbReference type="AlphaFoldDB" id="A0A1Y3BC17"/>